<feature type="region of interest" description="Disordered" evidence="1">
    <location>
        <begin position="286"/>
        <end position="482"/>
    </location>
</feature>
<organism evidence="3 4">
    <name type="scientific">Cylindrobasidium torrendii FP15055 ss-10</name>
    <dbReference type="NCBI Taxonomy" id="1314674"/>
    <lineage>
        <taxon>Eukaryota</taxon>
        <taxon>Fungi</taxon>
        <taxon>Dikarya</taxon>
        <taxon>Basidiomycota</taxon>
        <taxon>Agaricomycotina</taxon>
        <taxon>Agaricomycetes</taxon>
        <taxon>Agaricomycetidae</taxon>
        <taxon>Agaricales</taxon>
        <taxon>Marasmiineae</taxon>
        <taxon>Physalacriaceae</taxon>
        <taxon>Cylindrobasidium</taxon>
    </lineage>
</organism>
<dbReference type="InterPro" id="IPR027267">
    <property type="entry name" value="AH/BAR_dom_sf"/>
</dbReference>
<gene>
    <name evidence="3" type="ORF">CYLTODRAFT_353384</name>
</gene>
<reference evidence="3 4" key="1">
    <citation type="journal article" date="2015" name="Fungal Genet. Biol.">
        <title>Evolution of novel wood decay mechanisms in Agaricales revealed by the genome sequences of Fistulina hepatica and Cylindrobasidium torrendii.</title>
        <authorList>
            <person name="Floudas D."/>
            <person name="Held B.W."/>
            <person name="Riley R."/>
            <person name="Nagy L.G."/>
            <person name="Koehler G."/>
            <person name="Ransdell A.S."/>
            <person name="Younus H."/>
            <person name="Chow J."/>
            <person name="Chiniquy J."/>
            <person name="Lipzen A."/>
            <person name="Tritt A."/>
            <person name="Sun H."/>
            <person name="Haridas S."/>
            <person name="LaButti K."/>
            <person name="Ohm R.A."/>
            <person name="Kues U."/>
            <person name="Blanchette R.A."/>
            <person name="Grigoriev I.V."/>
            <person name="Minto R.E."/>
            <person name="Hibbett D.S."/>
        </authorList>
    </citation>
    <scope>NUCLEOTIDE SEQUENCE [LARGE SCALE GENOMIC DNA]</scope>
    <source>
        <strain evidence="3 4">FP15055 ss-10</strain>
    </source>
</reference>
<feature type="domain" description="IMD" evidence="2">
    <location>
        <begin position="59"/>
        <end position="236"/>
    </location>
</feature>
<dbReference type="EMBL" id="KN880528">
    <property type="protein sequence ID" value="KIY67351.1"/>
    <property type="molecule type" value="Genomic_DNA"/>
</dbReference>
<dbReference type="PANTHER" id="PTHR38407">
    <property type="entry name" value="PROTEIN IVY1"/>
    <property type="match status" value="1"/>
</dbReference>
<dbReference type="OrthoDB" id="5594612at2759"/>
<dbReference type="GO" id="GO:0042144">
    <property type="term" value="P:vacuole fusion, non-autophagic"/>
    <property type="evidence" value="ECO:0007669"/>
    <property type="project" value="InterPro"/>
</dbReference>
<dbReference type="GO" id="GO:0005543">
    <property type="term" value="F:phospholipid binding"/>
    <property type="evidence" value="ECO:0007669"/>
    <property type="project" value="InterPro"/>
</dbReference>
<dbReference type="InterPro" id="IPR013606">
    <property type="entry name" value="I-BAR_dom"/>
</dbReference>
<evidence type="ECO:0000313" key="4">
    <source>
        <dbReference type="Proteomes" id="UP000054007"/>
    </source>
</evidence>
<dbReference type="STRING" id="1314674.A0A0D7BCT6"/>
<protein>
    <recommendedName>
        <fullName evidence="2">IMD domain-containing protein</fullName>
    </recommendedName>
</protein>
<dbReference type="Proteomes" id="UP000054007">
    <property type="component" value="Unassembled WGS sequence"/>
</dbReference>
<sequence>MAPSRPRSLRQSTFNSKRNISPGPPSPTFSDTTNADAMNFGRDGPEKIITRADLKTSMAAYEQLMATSANYRNALAEMSKATAAYADAMEACSSLKGPSYEAGTRLQASSGVHHLIGNHWTVLADTIDKKFEKPLRQHLDGYKSVVNERSASYERALREKSRIIKETETRNMKRGKDRNLQNFRQALSVLQRQVDDLDDLKVAHYREIIEHEEEVWNVVQSKICIVVRSTMDVFDRFTSKASDPVIELMLQAVPDPFDSYGPPQSENHIFSILPPLSIMTSSTSATPVMTTPEMDPMDGLPSADSTNSRHNSWTGFPPEATAWASPATSPPRSKSPPTSRNAIPPRRRSDSSNLRSVLTAIDEKPLRQSSHSSQTTVTERPTNGGTSQSTPLMPERKSTWSWASPFGYGQSPYSDTEGSDDGTETTRSPYGGSDTGLAVATHAEGTDASAELTPRNSTFMSIPPPDEVPKEENAPAVFPIAT</sequence>
<feature type="compositionally biased region" description="Low complexity" evidence="1">
    <location>
        <begin position="317"/>
        <end position="340"/>
    </location>
</feature>
<dbReference type="PANTHER" id="PTHR38407:SF1">
    <property type="entry name" value="PROTEIN IVY1"/>
    <property type="match status" value="1"/>
</dbReference>
<dbReference type="InterPro" id="IPR037470">
    <property type="entry name" value="IVY1"/>
</dbReference>
<name>A0A0D7BCT6_9AGAR</name>
<dbReference type="Gene3D" id="1.20.1270.60">
    <property type="entry name" value="Arfaptin homology (AH) domain/BAR domain"/>
    <property type="match status" value="1"/>
</dbReference>
<feature type="compositionally biased region" description="Polar residues" evidence="1">
    <location>
        <begin position="9"/>
        <end position="19"/>
    </location>
</feature>
<feature type="compositionally biased region" description="Polar residues" evidence="1">
    <location>
        <begin position="367"/>
        <end position="391"/>
    </location>
</feature>
<dbReference type="GO" id="GO:0007009">
    <property type="term" value="P:plasma membrane organization"/>
    <property type="evidence" value="ECO:0007669"/>
    <property type="project" value="InterPro"/>
</dbReference>
<dbReference type="Pfam" id="PF08397">
    <property type="entry name" value="IMD"/>
    <property type="match status" value="1"/>
</dbReference>
<evidence type="ECO:0000313" key="3">
    <source>
        <dbReference type="EMBL" id="KIY67351.1"/>
    </source>
</evidence>
<feature type="compositionally biased region" description="Polar residues" evidence="1">
    <location>
        <begin position="303"/>
        <end position="314"/>
    </location>
</feature>
<evidence type="ECO:0000256" key="1">
    <source>
        <dbReference type="SAM" id="MobiDB-lite"/>
    </source>
</evidence>
<dbReference type="AlphaFoldDB" id="A0A0D7BCT6"/>
<feature type="region of interest" description="Disordered" evidence="1">
    <location>
        <begin position="1"/>
        <end position="34"/>
    </location>
</feature>
<accession>A0A0D7BCT6</accession>
<dbReference type="SUPFAM" id="SSF103657">
    <property type="entry name" value="BAR/IMD domain-like"/>
    <property type="match status" value="1"/>
</dbReference>
<evidence type="ECO:0000259" key="2">
    <source>
        <dbReference type="Pfam" id="PF08397"/>
    </source>
</evidence>
<keyword evidence="4" id="KW-1185">Reference proteome</keyword>
<dbReference type="GO" id="GO:0000329">
    <property type="term" value="C:fungal-type vacuole membrane"/>
    <property type="evidence" value="ECO:0007669"/>
    <property type="project" value="InterPro"/>
</dbReference>
<proteinExistence type="predicted"/>